<evidence type="ECO:0000313" key="6">
    <source>
        <dbReference type="Proteomes" id="UP000310458"/>
    </source>
</evidence>
<dbReference type="PROSITE" id="PS50987">
    <property type="entry name" value="HTH_ARSR_2"/>
    <property type="match status" value="1"/>
</dbReference>
<keyword evidence="3" id="KW-0804">Transcription</keyword>
<keyword evidence="2" id="KW-0238">DNA-binding</keyword>
<evidence type="ECO:0000256" key="2">
    <source>
        <dbReference type="ARBA" id="ARBA00023125"/>
    </source>
</evidence>
<dbReference type="PRINTS" id="PR00778">
    <property type="entry name" value="HTHARSR"/>
</dbReference>
<dbReference type="InterPro" id="IPR011991">
    <property type="entry name" value="ArsR-like_HTH"/>
</dbReference>
<dbReference type="InterPro" id="IPR036390">
    <property type="entry name" value="WH_DNA-bd_sf"/>
</dbReference>
<gene>
    <name evidence="5" type="ORF">FEF26_04750</name>
</gene>
<dbReference type="InterPro" id="IPR051081">
    <property type="entry name" value="HTH_MetalResp_TranReg"/>
</dbReference>
<reference evidence="5 6" key="1">
    <citation type="submission" date="2019-05" db="EMBL/GenBank/DDBJ databases">
        <title>Nesterenkonia sp. GY074 isolated from the Southern Atlantic Ocean.</title>
        <authorList>
            <person name="Zhang G."/>
        </authorList>
    </citation>
    <scope>NUCLEOTIDE SEQUENCE [LARGE SCALE GENOMIC DNA]</scope>
    <source>
        <strain evidence="5 6">GY074</strain>
    </source>
</reference>
<evidence type="ECO:0000259" key="4">
    <source>
        <dbReference type="PROSITE" id="PS50987"/>
    </source>
</evidence>
<name>A0A5R9BED8_9MICC</name>
<dbReference type="Gene3D" id="1.10.10.10">
    <property type="entry name" value="Winged helix-like DNA-binding domain superfamily/Winged helix DNA-binding domain"/>
    <property type="match status" value="1"/>
</dbReference>
<comment type="caution">
    <text evidence="5">The sequence shown here is derived from an EMBL/GenBank/DDBJ whole genome shotgun (WGS) entry which is preliminary data.</text>
</comment>
<dbReference type="InterPro" id="IPR001845">
    <property type="entry name" value="HTH_ArsR_DNA-bd_dom"/>
</dbReference>
<dbReference type="SMART" id="SM00418">
    <property type="entry name" value="HTH_ARSR"/>
    <property type="match status" value="1"/>
</dbReference>
<dbReference type="Pfam" id="PF01022">
    <property type="entry name" value="HTH_5"/>
    <property type="match status" value="1"/>
</dbReference>
<dbReference type="RefSeq" id="WP_138252395.1">
    <property type="nucleotide sequence ID" value="NZ_VAVZ01000009.1"/>
</dbReference>
<feature type="domain" description="HTH arsR-type" evidence="4">
    <location>
        <begin position="31"/>
        <end position="128"/>
    </location>
</feature>
<keyword evidence="6" id="KW-1185">Reference proteome</keyword>
<dbReference type="PANTHER" id="PTHR33154">
    <property type="entry name" value="TRANSCRIPTIONAL REGULATOR, ARSR FAMILY"/>
    <property type="match status" value="1"/>
</dbReference>
<protein>
    <submittedName>
        <fullName evidence="5">Helix-turn-helix transcriptional regulator</fullName>
    </submittedName>
</protein>
<dbReference type="NCBIfam" id="NF033788">
    <property type="entry name" value="HTH_metalloreg"/>
    <property type="match status" value="1"/>
</dbReference>
<dbReference type="OrthoDB" id="9798835at2"/>
<dbReference type="Proteomes" id="UP000310458">
    <property type="component" value="Unassembled WGS sequence"/>
</dbReference>
<dbReference type="GO" id="GO:0003700">
    <property type="term" value="F:DNA-binding transcription factor activity"/>
    <property type="evidence" value="ECO:0007669"/>
    <property type="project" value="InterPro"/>
</dbReference>
<evidence type="ECO:0000313" key="5">
    <source>
        <dbReference type="EMBL" id="TLP98472.1"/>
    </source>
</evidence>
<dbReference type="SUPFAM" id="SSF46785">
    <property type="entry name" value="Winged helix' DNA-binding domain"/>
    <property type="match status" value="1"/>
</dbReference>
<dbReference type="PANTHER" id="PTHR33154:SF18">
    <property type="entry name" value="ARSENICAL RESISTANCE OPERON REPRESSOR"/>
    <property type="match status" value="1"/>
</dbReference>
<evidence type="ECO:0000256" key="1">
    <source>
        <dbReference type="ARBA" id="ARBA00023015"/>
    </source>
</evidence>
<dbReference type="CDD" id="cd00090">
    <property type="entry name" value="HTH_ARSR"/>
    <property type="match status" value="1"/>
</dbReference>
<dbReference type="EMBL" id="VAVZ01000009">
    <property type="protein sequence ID" value="TLP98472.1"/>
    <property type="molecule type" value="Genomic_DNA"/>
</dbReference>
<dbReference type="InterPro" id="IPR036388">
    <property type="entry name" value="WH-like_DNA-bd_sf"/>
</dbReference>
<keyword evidence="1" id="KW-0805">Transcription regulation</keyword>
<dbReference type="GO" id="GO:0003677">
    <property type="term" value="F:DNA binding"/>
    <property type="evidence" value="ECO:0007669"/>
    <property type="project" value="UniProtKB-KW"/>
</dbReference>
<evidence type="ECO:0000256" key="3">
    <source>
        <dbReference type="ARBA" id="ARBA00023163"/>
    </source>
</evidence>
<accession>A0A5R9BED8</accession>
<sequence length="144" mass="14605">MTLTATLPDSSATPAPVAEECCAPPPGAAELQAEAAADLAIRFKALGDANRLMLLATIAGGESAEACVCDLTEPLNLGQPTVSHHLKILVDAGFLTREKRGTWSYYSVVPGALGGLCGDLCSESALGGLMNPAASAESAPEHNA</sequence>
<dbReference type="AlphaFoldDB" id="A0A5R9BED8"/>
<proteinExistence type="predicted"/>
<organism evidence="5 6">
    <name type="scientific">Nesterenkonia salmonea</name>
    <dbReference type="NCBI Taxonomy" id="1804987"/>
    <lineage>
        <taxon>Bacteria</taxon>
        <taxon>Bacillati</taxon>
        <taxon>Actinomycetota</taxon>
        <taxon>Actinomycetes</taxon>
        <taxon>Micrococcales</taxon>
        <taxon>Micrococcaceae</taxon>
        <taxon>Nesterenkonia</taxon>
    </lineage>
</organism>